<accession>A0A6G0WTM1</accession>
<protein>
    <recommendedName>
        <fullName evidence="3">WRKY transcription factor 19</fullName>
    </recommendedName>
</protein>
<keyword evidence="2" id="KW-1185">Reference proteome</keyword>
<evidence type="ECO:0008006" key="3">
    <source>
        <dbReference type="Google" id="ProtNLM"/>
    </source>
</evidence>
<organism evidence="1 2">
    <name type="scientific">Aphanomyces euteiches</name>
    <dbReference type="NCBI Taxonomy" id="100861"/>
    <lineage>
        <taxon>Eukaryota</taxon>
        <taxon>Sar</taxon>
        <taxon>Stramenopiles</taxon>
        <taxon>Oomycota</taxon>
        <taxon>Saprolegniomycetes</taxon>
        <taxon>Saprolegniales</taxon>
        <taxon>Verrucalvaceae</taxon>
        <taxon>Aphanomyces</taxon>
    </lineage>
</organism>
<evidence type="ECO:0000313" key="2">
    <source>
        <dbReference type="Proteomes" id="UP000481153"/>
    </source>
</evidence>
<dbReference type="PANTHER" id="PTHR31827">
    <property type="entry name" value="EMB|CAB89363.1"/>
    <property type="match status" value="1"/>
</dbReference>
<evidence type="ECO:0000313" key="1">
    <source>
        <dbReference type="EMBL" id="KAF0730788.1"/>
    </source>
</evidence>
<gene>
    <name evidence="1" type="ORF">Ae201684_011896</name>
</gene>
<name>A0A6G0WTM1_9STRA</name>
<dbReference type="VEuPathDB" id="FungiDB:AeMF1_013675"/>
<dbReference type="EMBL" id="VJMJ01000151">
    <property type="protein sequence ID" value="KAF0730788.1"/>
    <property type="molecule type" value="Genomic_DNA"/>
</dbReference>
<reference evidence="1 2" key="1">
    <citation type="submission" date="2019-07" db="EMBL/GenBank/DDBJ databases">
        <title>Genomics analysis of Aphanomyces spp. identifies a new class of oomycete effector associated with host adaptation.</title>
        <authorList>
            <person name="Gaulin E."/>
        </authorList>
    </citation>
    <scope>NUCLEOTIDE SEQUENCE [LARGE SCALE GENOMIC DNA]</scope>
    <source>
        <strain evidence="1 2">ATCC 201684</strain>
    </source>
</reference>
<proteinExistence type="predicted"/>
<sequence>MTPIVCPISMSVACVLRQCRQRDVGHAGRPASGHDWSAIAITNFMDRQDVCHQQAHFPAATGSQDQMRYLGEHFSISPAMTTCFFNGCANPVQRDSWKCYFHRNRGRCVVEHCTNQAYARQLCSRHGGKKECLVDGCHLRARLANVCYRHGARNLNKKCIAEGCTKPAQFQNKCVRHGGGRKCKIDGCHAHARCGGLCCRHGREAGIVKSKGGRKQTASEEHASIVLVESFLATIEWADLDEISSLKCNVDVSSASAWRHLL</sequence>
<dbReference type="PANTHER" id="PTHR31827:SF1">
    <property type="entry name" value="EMB|CAB89363.1"/>
    <property type="match status" value="1"/>
</dbReference>
<comment type="caution">
    <text evidence="1">The sequence shown here is derived from an EMBL/GenBank/DDBJ whole genome shotgun (WGS) entry which is preliminary data.</text>
</comment>
<dbReference type="AlphaFoldDB" id="A0A6G0WTM1"/>
<dbReference type="Proteomes" id="UP000481153">
    <property type="component" value="Unassembled WGS sequence"/>
</dbReference>